<dbReference type="RefSeq" id="WP_155462316.1">
    <property type="nucleotide sequence ID" value="NZ_WNKY01000003.1"/>
</dbReference>
<dbReference type="OrthoDB" id="384721at2"/>
<name>A0A6L6PCY2_9BURK</name>
<protein>
    <submittedName>
        <fullName evidence="1">Uncharacterized protein</fullName>
    </submittedName>
</protein>
<evidence type="ECO:0000313" key="1">
    <source>
        <dbReference type="EMBL" id="MTV36966.1"/>
    </source>
</evidence>
<proteinExistence type="predicted"/>
<comment type="caution">
    <text evidence="1">The sequence shown here is derived from an EMBL/GenBank/DDBJ whole genome shotgun (WGS) entry which is preliminary data.</text>
</comment>
<dbReference type="Proteomes" id="UP000475582">
    <property type="component" value="Unassembled WGS sequence"/>
</dbReference>
<gene>
    <name evidence="1" type="ORF">GM676_05140</name>
</gene>
<dbReference type="AlphaFoldDB" id="A0A6L6PCY2"/>
<reference evidence="1 2" key="1">
    <citation type="submission" date="2019-11" db="EMBL/GenBank/DDBJ databases">
        <title>Type strains purchased from KCTC, JCM and DSMZ.</title>
        <authorList>
            <person name="Lu H."/>
        </authorList>
    </citation>
    <scope>NUCLEOTIDE SEQUENCE [LARGE SCALE GENOMIC DNA]</scope>
    <source>
        <strain evidence="1 2">KCTC 22382</strain>
    </source>
</reference>
<evidence type="ECO:0000313" key="2">
    <source>
        <dbReference type="Proteomes" id="UP000475582"/>
    </source>
</evidence>
<dbReference type="EMBL" id="WNKY01000003">
    <property type="protein sequence ID" value="MTV36966.1"/>
    <property type="molecule type" value="Genomic_DNA"/>
</dbReference>
<dbReference type="PANTHER" id="PTHR37957">
    <property type="entry name" value="BLR7070 PROTEIN"/>
    <property type="match status" value="1"/>
</dbReference>
<organism evidence="1 2">
    <name type="scientific">Duganella radicis</name>
    <dbReference type="NCBI Taxonomy" id="551988"/>
    <lineage>
        <taxon>Bacteria</taxon>
        <taxon>Pseudomonadati</taxon>
        <taxon>Pseudomonadota</taxon>
        <taxon>Betaproteobacteria</taxon>
        <taxon>Burkholderiales</taxon>
        <taxon>Oxalobacteraceae</taxon>
        <taxon>Telluria group</taxon>
        <taxon>Duganella</taxon>
    </lineage>
</organism>
<accession>A0A6L6PCY2</accession>
<keyword evidence="2" id="KW-1185">Reference proteome</keyword>
<sequence length="137" mass="15371">MTINTSRTRIYTLFERELSTDTDSQRRIMNVFDVAARGKRVYKIDLNKVDASGYLVKESLVDLMNIADPKQLGGAATINGVFTFPMECVESVRIVDSRTLMLTNDNNYPGGSTSRNPKKPDNNEFILIRLPAPLNTP</sequence>
<dbReference type="PANTHER" id="PTHR37957:SF1">
    <property type="entry name" value="PHYTASE-LIKE DOMAIN-CONTAINING PROTEIN"/>
    <property type="match status" value="1"/>
</dbReference>